<dbReference type="Proteomes" id="UP001151760">
    <property type="component" value="Unassembled WGS sequence"/>
</dbReference>
<accession>A0ABQ5AS17</accession>
<name>A0ABQ5AS17_9ASTR</name>
<sequence length="200" mass="22974">MMVRRRWDLPNGIGMNELGKLDIDDKLFDHDEYWKKIRKPTGTNRRMSLIQEPLMRVMHRLIVGALVHRLGRIKENSLIYGGHYVTKIAKSLGYLVKEEVEKCSEPIECEKWTTKMLVNELDLENYTLLRPTLSPPLTRVPREQRQEPSSMPSFRGTSIVPSSGYEVGGSSRSIQDEDDEDASMSEQIVHTNDDIGSQED</sequence>
<evidence type="ECO:0000313" key="2">
    <source>
        <dbReference type="EMBL" id="GJT04462.1"/>
    </source>
</evidence>
<feature type="region of interest" description="Disordered" evidence="1">
    <location>
        <begin position="132"/>
        <end position="200"/>
    </location>
</feature>
<organism evidence="2 3">
    <name type="scientific">Tanacetum coccineum</name>
    <dbReference type="NCBI Taxonomy" id="301880"/>
    <lineage>
        <taxon>Eukaryota</taxon>
        <taxon>Viridiplantae</taxon>
        <taxon>Streptophyta</taxon>
        <taxon>Embryophyta</taxon>
        <taxon>Tracheophyta</taxon>
        <taxon>Spermatophyta</taxon>
        <taxon>Magnoliopsida</taxon>
        <taxon>eudicotyledons</taxon>
        <taxon>Gunneridae</taxon>
        <taxon>Pentapetalae</taxon>
        <taxon>asterids</taxon>
        <taxon>campanulids</taxon>
        <taxon>Asterales</taxon>
        <taxon>Asteraceae</taxon>
        <taxon>Asteroideae</taxon>
        <taxon>Anthemideae</taxon>
        <taxon>Anthemidinae</taxon>
        <taxon>Tanacetum</taxon>
    </lineage>
</organism>
<comment type="caution">
    <text evidence="2">The sequence shown here is derived from an EMBL/GenBank/DDBJ whole genome shotgun (WGS) entry which is preliminary data.</text>
</comment>
<proteinExistence type="predicted"/>
<dbReference type="EMBL" id="BQNB010012510">
    <property type="protein sequence ID" value="GJT04462.1"/>
    <property type="molecule type" value="Genomic_DNA"/>
</dbReference>
<evidence type="ECO:0000256" key="1">
    <source>
        <dbReference type="SAM" id="MobiDB-lite"/>
    </source>
</evidence>
<reference evidence="2" key="2">
    <citation type="submission" date="2022-01" db="EMBL/GenBank/DDBJ databases">
        <authorList>
            <person name="Yamashiro T."/>
            <person name="Shiraishi A."/>
            <person name="Satake H."/>
            <person name="Nakayama K."/>
        </authorList>
    </citation>
    <scope>NUCLEOTIDE SEQUENCE</scope>
</reference>
<evidence type="ECO:0000313" key="3">
    <source>
        <dbReference type="Proteomes" id="UP001151760"/>
    </source>
</evidence>
<reference evidence="2" key="1">
    <citation type="journal article" date="2022" name="Int. J. Mol. Sci.">
        <title>Draft Genome of Tanacetum Coccineum: Genomic Comparison of Closely Related Tanacetum-Family Plants.</title>
        <authorList>
            <person name="Yamashiro T."/>
            <person name="Shiraishi A."/>
            <person name="Nakayama K."/>
            <person name="Satake H."/>
        </authorList>
    </citation>
    <scope>NUCLEOTIDE SEQUENCE</scope>
</reference>
<protein>
    <submittedName>
        <fullName evidence="2">Uncharacterized protein</fullName>
    </submittedName>
</protein>
<gene>
    <name evidence="2" type="ORF">Tco_0838924</name>
</gene>
<keyword evidence="3" id="KW-1185">Reference proteome</keyword>
<feature type="compositionally biased region" description="Polar residues" evidence="1">
    <location>
        <begin position="147"/>
        <end position="161"/>
    </location>
</feature>